<dbReference type="Gene3D" id="1.10.246.40">
    <property type="entry name" value="Tn5 transposase, domain 1"/>
    <property type="match status" value="1"/>
</dbReference>
<dbReference type="InterPro" id="IPR002559">
    <property type="entry name" value="Transposase_11"/>
</dbReference>
<dbReference type="EMBL" id="CP060037">
    <property type="protein sequence ID" value="QOT74501.1"/>
    <property type="molecule type" value="Genomic_DNA"/>
</dbReference>
<dbReference type="InterPro" id="IPR054836">
    <property type="entry name" value="Tn5_transposase"/>
</dbReference>
<proteinExistence type="predicted"/>
<dbReference type="RefSeq" id="WP_150295636.1">
    <property type="nucleotide sequence ID" value="NZ_CP060037.1"/>
</dbReference>
<dbReference type="PANTHER" id="PTHR37319:SF1">
    <property type="entry name" value="TRANSPOSASE TN5 DIMERISATION DOMAIN-CONTAINING PROTEIN"/>
    <property type="match status" value="1"/>
</dbReference>
<dbReference type="GO" id="GO:0004803">
    <property type="term" value="F:transposase activity"/>
    <property type="evidence" value="ECO:0007669"/>
    <property type="project" value="InterPro"/>
</dbReference>
<dbReference type="SUPFAM" id="SSF53098">
    <property type="entry name" value="Ribonuclease H-like"/>
    <property type="match status" value="1"/>
</dbReference>
<feature type="domain" description="Transposase Tn5-like N-terminal" evidence="2">
    <location>
        <begin position="9"/>
        <end position="67"/>
    </location>
</feature>
<accession>A0A7M2GP96</accession>
<evidence type="ECO:0000259" key="2">
    <source>
        <dbReference type="Pfam" id="PF14706"/>
    </source>
</evidence>
<protein>
    <submittedName>
        <fullName evidence="3">IS4 family transposase</fullName>
    </submittedName>
</protein>
<sequence length="470" mass="52967">MENSVFDAAGWADREVDPGAFRDKRLGERLRMMLVQMAGAIGAPIPMACQDWANTKAAYRFLSNGSVNEGEILAGHFQATQARVAALDGLILVLQDTTEFSYQRRDPERIGAIGLAPSRRDENGRLRLHTVCGLLMHSSLAVTTEGLPLGLTATKFWTRTRFKGTNALKRRINPTRVPIEEKESYRWLENMRQSTSLLGEPERLVHIGDRENDIYEFFCETQALGTHFLVRTCVDRLAGDGGHTIADEMSETTVQGMHRVAVGKDDHADIELRYRRIQVLPPIGKQKRYPPLTLTILHARESGTPEGRPPIDWRLITDLPVTTPDEAIEKLDWYAQRWKIELFHKILKSGCRAEDARLRTAERLANLIAIFCILSWRLFWMTMINRAAPDASPRLVLTDVEIALIDRLAASRKNVSAGRTLADYLTRIARLGGYLARAHDPPPGNIVIWRGWSRLMDIKIGADVSRRSCG</sequence>
<evidence type="ECO:0000259" key="1">
    <source>
        <dbReference type="Pfam" id="PF01609"/>
    </source>
</evidence>
<dbReference type="GO" id="GO:0006313">
    <property type="term" value="P:DNA transposition"/>
    <property type="evidence" value="ECO:0007669"/>
    <property type="project" value="InterPro"/>
</dbReference>
<reference evidence="4" key="1">
    <citation type="submission" date="2020-08" db="EMBL/GenBank/DDBJ databases">
        <title>Complete genome sequence of Sphingobium barthaii strain KK22, a high-molecular-weight polycyclic aromatic hydrocarbon-degrading soil bacterium.</title>
        <authorList>
            <person name="Mori J.F."/>
            <person name="Kanaly R.A."/>
        </authorList>
    </citation>
    <scope>NUCLEOTIDE SEQUENCE [LARGE SCALE GENOMIC DNA]</scope>
    <source>
        <strain evidence="4">KK22</strain>
        <plasmid evidence="4">p1</plasmid>
    </source>
</reference>
<evidence type="ECO:0000313" key="3">
    <source>
        <dbReference type="EMBL" id="QOT74501.1"/>
    </source>
</evidence>
<dbReference type="InterPro" id="IPR014735">
    <property type="entry name" value="Transposase_Tn5-like_N"/>
</dbReference>
<organism evidence="3 4">
    <name type="scientific">Sphingobium fuliginis (strain ATCC 27551)</name>
    <dbReference type="NCBI Taxonomy" id="336203"/>
    <lineage>
        <taxon>Bacteria</taxon>
        <taxon>Pseudomonadati</taxon>
        <taxon>Pseudomonadota</taxon>
        <taxon>Alphaproteobacteria</taxon>
        <taxon>Sphingomonadales</taxon>
        <taxon>Sphingomonadaceae</taxon>
        <taxon>Sphingobium</taxon>
    </lineage>
</organism>
<evidence type="ECO:0000313" key="4">
    <source>
        <dbReference type="Proteomes" id="UP000593663"/>
    </source>
</evidence>
<dbReference type="InterPro" id="IPR014737">
    <property type="entry name" value="Transposase_Tn5-like_C"/>
</dbReference>
<dbReference type="Gene3D" id="3.90.350.10">
    <property type="entry name" value="Transposase Inhibitor Protein From Tn5, Chain A, domain 1"/>
    <property type="match status" value="1"/>
</dbReference>
<dbReference type="Pfam" id="PF01609">
    <property type="entry name" value="DDE_Tnp_1"/>
    <property type="match status" value="1"/>
</dbReference>
<dbReference type="Gene3D" id="1.10.740.10">
    <property type="entry name" value="Transferase Inhibitor Protein From Tn5, Chain"/>
    <property type="match status" value="1"/>
</dbReference>
<name>A0A7M2GP96_SPHSA</name>
<gene>
    <name evidence="3" type="ORF">H5V43_21740</name>
</gene>
<dbReference type="NCBIfam" id="NF033590">
    <property type="entry name" value="transpos_IS4_3"/>
    <property type="match status" value="1"/>
</dbReference>
<keyword evidence="3" id="KW-0614">Plasmid</keyword>
<dbReference type="InterPro" id="IPR038215">
    <property type="entry name" value="TN5-like_N_sf"/>
</dbReference>
<feature type="domain" description="Transposase IS4-like" evidence="1">
    <location>
        <begin position="326"/>
        <end position="373"/>
    </location>
</feature>
<dbReference type="GO" id="GO:0003677">
    <property type="term" value="F:DNA binding"/>
    <property type="evidence" value="ECO:0007669"/>
    <property type="project" value="InterPro"/>
</dbReference>
<geneLocation type="plasmid" evidence="3 4">
    <name>p1</name>
</geneLocation>
<dbReference type="AlphaFoldDB" id="A0A7M2GP96"/>
<dbReference type="KEGG" id="sbar:H5V43_21740"/>
<dbReference type="PANTHER" id="PTHR37319">
    <property type="entry name" value="TRANSPOSASE"/>
    <property type="match status" value="1"/>
</dbReference>
<dbReference type="InterPro" id="IPR047768">
    <property type="entry name" value="Tn5p-like"/>
</dbReference>
<dbReference type="Proteomes" id="UP000593663">
    <property type="component" value="Plasmid p1"/>
</dbReference>
<dbReference type="InterPro" id="IPR012337">
    <property type="entry name" value="RNaseH-like_sf"/>
</dbReference>
<dbReference type="Pfam" id="PF14706">
    <property type="entry name" value="Tnp_DNA_bind"/>
    <property type="match status" value="1"/>
</dbReference>